<evidence type="ECO:0000313" key="3">
    <source>
        <dbReference type="Proteomes" id="UP000266723"/>
    </source>
</evidence>
<organism evidence="2 3">
    <name type="scientific">Brassica cretica</name>
    <name type="common">Mustard</name>
    <dbReference type="NCBI Taxonomy" id="69181"/>
    <lineage>
        <taxon>Eukaryota</taxon>
        <taxon>Viridiplantae</taxon>
        <taxon>Streptophyta</taxon>
        <taxon>Embryophyta</taxon>
        <taxon>Tracheophyta</taxon>
        <taxon>Spermatophyta</taxon>
        <taxon>Magnoliopsida</taxon>
        <taxon>eudicotyledons</taxon>
        <taxon>Gunneridae</taxon>
        <taxon>Pentapetalae</taxon>
        <taxon>rosids</taxon>
        <taxon>malvids</taxon>
        <taxon>Brassicales</taxon>
        <taxon>Brassicaceae</taxon>
        <taxon>Brassiceae</taxon>
        <taxon>Brassica</taxon>
    </lineage>
</organism>
<name>A0ABQ7DGA7_BRACR</name>
<evidence type="ECO:0000256" key="1">
    <source>
        <dbReference type="SAM" id="MobiDB-lite"/>
    </source>
</evidence>
<accession>A0ABQ7DGA7</accession>
<proteinExistence type="predicted"/>
<reference evidence="2 3" key="1">
    <citation type="journal article" date="2020" name="BMC Genomics">
        <title>Intraspecific diversification of the crop wild relative Brassica cretica Lam. using demographic model selection.</title>
        <authorList>
            <person name="Kioukis A."/>
            <person name="Michalopoulou V.A."/>
            <person name="Briers L."/>
            <person name="Pirintsos S."/>
            <person name="Studholme D.J."/>
            <person name="Pavlidis P."/>
            <person name="Sarris P.F."/>
        </authorList>
    </citation>
    <scope>NUCLEOTIDE SEQUENCE [LARGE SCALE GENOMIC DNA]</scope>
    <source>
        <strain evidence="3">cv. PFS-1207/04</strain>
    </source>
</reference>
<comment type="caution">
    <text evidence="2">The sequence shown here is derived from an EMBL/GenBank/DDBJ whole genome shotgun (WGS) entry which is preliminary data.</text>
</comment>
<protein>
    <submittedName>
        <fullName evidence="2">Uncharacterized protein</fullName>
    </submittedName>
</protein>
<sequence length="144" mass="16061">MASHPGGTPIRRGLRYRIGRNLDDPLVRYLENDILPEDRQEARKIKKQAASSDGDSDRDETRVNSIRSQKRELREWDEGSMFSATRQMGELDGLLGPTCPFGELDDLLYPLLPFGGLDVGVLLSGIRFPGPRATFLEGLSCKSL</sequence>
<feature type="region of interest" description="Disordered" evidence="1">
    <location>
        <begin position="40"/>
        <end position="79"/>
    </location>
</feature>
<keyword evidence="3" id="KW-1185">Reference proteome</keyword>
<dbReference type="Proteomes" id="UP000266723">
    <property type="component" value="Unassembled WGS sequence"/>
</dbReference>
<evidence type="ECO:0000313" key="2">
    <source>
        <dbReference type="EMBL" id="KAF3576059.1"/>
    </source>
</evidence>
<dbReference type="EMBL" id="QGKV02000649">
    <property type="protein sequence ID" value="KAF3576059.1"/>
    <property type="molecule type" value="Genomic_DNA"/>
</dbReference>
<gene>
    <name evidence="2" type="ORF">DY000_02030742</name>
</gene>